<reference evidence="2 3" key="1">
    <citation type="submission" date="2024-08" db="EMBL/GenBank/DDBJ databases">
        <title>The draft genome of Apodemus speciosus.</title>
        <authorList>
            <person name="Nabeshima K."/>
            <person name="Suzuki S."/>
            <person name="Onuma M."/>
        </authorList>
    </citation>
    <scope>NUCLEOTIDE SEQUENCE [LARGE SCALE GENOMIC DNA]</scope>
    <source>
        <strain evidence="2">IB14-021</strain>
    </source>
</reference>
<organism evidence="2 3">
    <name type="scientific">Apodemus speciosus</name>
    <name type="common">Large Japanese field mouse</name>
    <dbReference type="NCBI Taxonomy" id="105296"/>
    <lineage>
        <taxon>Eukaryota</taxon>
        <taxon>Metazoa</taxon>
        <taxon>Chordata</taxon>
        <taxon>Craniata</taxon>
        <taxon>Vertebrata</taxon>
        <taxon>Euteleostomi</taxon>
        <taxon>Mammalia</taxon>
        <taxon>Eutheria</taxon>
        <taxon>Euarchontoglires</taxon>
        <taxon>Glires</taxon>
        <taxon>Rodentia</taxon>
        <taxon>Myomorpha</taxon>
        <taxon>Muroidea</taxon>
        <taxon>Muridae</taxon>
        <taxon>Murinae</taxon>
        <taxon>Apodemus</taxon>
    </lineage>
</organism>
<keyword evidence="3" id="KW-1185">Reference proteome</keyword>
<protein>
    <submittedName>
        <fullName evidence="2">Chloride channel accessory 4B</fullName>
    </submittedName>
</protein>
<evidence type="ECO:0000256" key="1">
    <source>
        <dbReference type="SAM" id="MobiDB-lite"/>
    </source>
</evidence>
<evidence type="ECO:0000313" key="3">
    <source>
        <dbReference type="Proteomes" id="UP001623349"/>
    </source>
</evidence>
<gene>
    <name evidence="2" type="ORF">APTSU1_000343700</name>
</gene>
<sequence length="380" mass="41824">MLMSPRSHFRKQGRLTDSLQLNNTVLIDSTLGKDTFFLVTWSKQAPAIYLRDPKGTQITNFAMDMASKMAYLSIPGTAQVGIWTYNLEAKVNSEILTITVTSRAASSSVPPITVNARVNTDTNSYPSPMIVYAEVLQGYTPIIGAQVTATIESSSGKTEELVLLDNGAGADAFKDDGTYSRYFTAYSENGRYSLKVRADGGTNSARRSLRHSSSRAAYIPGWVVDREIQGNPPRPKMTEDTQPILENFSRTASGSAFVMSNVPNGPLPDLYPPSQITDLQATLEGEEISLTWTAPGDDYDVGTVQQYIIRTSENIIDLRDNFNNSHRVDTTNLKPKKPTPRKPLPLNQKISQKKMQPTYSLPLKVSTTAISTQDCPTSHK</sequence>
<feature type="compositionally biased region" description="Polar residues" evidence="1">
    <location>
        <begin position="348"/>
        <end position="358"/>
    </location>
</feature>
<feature type="region of interest" description="Disordered" evidence="1">
    <location>
        <begin position="326"/>
        <end position="358"/>
    </location>
</feature>
<dbReference type="NCBIfam" id="NF041940">
    <property type="entry name" value="choice_anch_X"/>
    <property type="match status" value="1"/>
</dbReference>
<evidence type="ECO:0000313" key="2">
    <source>
        <dbReference type="EMBL" id="GAB1288207.1"/>
    </source>
</evidence>
<dbReference type="Proteomes" id="UP001623349">
    <property type="component" value="Unassembled WGS sequence"/>
</dbReference>
<proteinExistence type="predicted"/>
<dbReference type="EMBL" id="BAAFST010000003">
    <property type="protein sequence ID" value="GAB1288207.1"/>
    <property type="molecule type" value="Genomic_DNA"/>
</dbReference>
<comment type="caution">
    <text evidence="2">The sequence shown here is derived from an EMBL/GenBank/DDBJ whole genome shotgun (WGS) entry which is preliminary data.</text>
</comment>
<accession>A0ABQ0EMB4</accession>
<name>A0ABQ0EMB4_APOSI</name>